<feature type="non-terminal residue" evidence="6">
    <location>
        <position position="1"/>
    </location>
</feature>
<dbReference type="OrthoDB" id="5423818at2759"/>
<dbReference type="PANTHER" id="PTHR47660:SF3">
    <property type="entry name" value="FINGER DOMAIN PROTEIN, PUTATIVE (AFU_ORTHOLOGUE AFUA_4G03310)-RELATED"/>
    <property type="match status" value="1"/>
</dbReference>
<evidence type="ECO:0000313" key="7">
    <source>
        <dbReference type="Proteomes" id="UP000799764"/>
    </source>
</evidence>
<keyword evidence="3" id="KW-0805">Transcription regulation</keyword>
<proteinExistence type="predicted"/>
<evidence type="ECO:0000256" key="5">
    <source>
        <dbReference type="ARBA" id="ARBA00023242"/>
    </source>
</evidence>
<feature type="non-terminal residue" evidence="6">
    <location>
        <position position="312"/>
    </location>
</feature>
<evidence type="ECO:0008006" key="8">
    <source>
        <dbReference type="Google" id="ProtNLM"/>
    </source>
</evidence>
<dbReference type="AlphaFoldDB" id="A0A9P4UIW5"/>
<evidence type="ECO:0000313" key="6">
    <source>
        <dbReference type="EMBL" id="KAF2450727.1"/>
    </source>
</evidence>
<accession>A0A9P4UIW5</accession>
<dbReference type="Proteomes" id="UP000799764">
    <property type="component" value="Unassembled WGS sequence"/>
</dbReference>
<dbReference type="EMBL" id="MU001493">
    <property type="protein sequence ID" value="KAF2450727.1"/>
    <property type="molecule type" value="Genomic_DNA"/>
</dbReference>
<gene>
    <name evidence="6" type="ORF">P171DRAFT_340881</name>
</gene>
<evidence type="ECO:0000256" key="4">
    <source>
        <dbReference type="ARBA" id="ARBA00023163"/>
    </source>
</evidence>
<reference evidence="6" key="1">
    <citation type="journal article" date="2020" name="Stud. Mycol.">
        <title>101 Dothideomycetes genomes: a test case for predicting lifestyles and emergence of pathogens.</title>
        <authorList>
            <person name="Haridas S."/>
            <person name="Albert R."/>
            <person name="Binder M."/>
            <person name="Bloem J."/>
            <person name="Labutti K."/>
            <person name="Salamov A."/>
            <person name="Andreopoulos B."/>
            <person name="Baker S."/>
            <person name="Barry K."/>
            <person name="Bills G."/>
            <person name="Bluhm B."/>
            <person name="Cannon C."/>
            <person name="Castanera R."/>
            <person name="Culley D."/>
            <person name="Daum C."/>
            <person name="Ezra D."/>
            <person name="Gonzalez J."/>
            <person name="Henrissat B."/>
            <person name="Kuo A."/>
            <person name="Liang C."/>
            <person name="Lipzen A."/>
            <person name="Lutzoni F."/>
            <person name="Magnuson J."/>
            <person name="Mondo S."/>
            <person name="Nolan M."/>
            <person name="Ohm R."/>
            <person name="Pangilinan J."/>
            <person name="Park H.-J."/>
            <person name="Ramirez L."/>
            <person name="Alfaro M."/>
            <person name="Sun H."/>
            <person name="Tritt A."/>
            <person name="Yoshinaga Y."/>
            <person name="Zwiers L.-H."/>
            <person name="Turgeon B."/>
            <person name="Goodwin S."/>
            <person name="Spatafora J."/>
            <person name="Crous P."/>
            <person name="Grigoriev I."/>
        </authorList>
    </citation>
    <scope>NUCLEOTIDE SEQUENCE</scope>
    <source>
        <strain evidence="6">CBS 690.94</strain>
    </source>
</reference>
<evidence type="ECO:0000256" key="2">
    <source>
        <dbReference type="ARBA" id="ARBA00022833"/>
    </source>
</evidence>
<evidence type="ECO:0000256" key="1">
    <source>
        <dbReference type="ARBA" id="ARBA00022723"/>
    </source>
</evidence>
<keyword evidence="2" id="KW-0862">Zinc</keyword>
<name>A0A9P4UIW5_9PLEO</name>
<dbReference type="GO" id="GO:0046872">
    <property type="term" value="F:metal ion binding"/>
    <property type="evidence" value="ECO:0007669"/>
    <property type="project" value="UniProtKB-KW"/>
</dbReference>
<keyword evidence="7" id="KW-1185">Reference proteome</keyword>
<comment type="caution">
    <text evidence="6">The sequence shown here is derived from an EMBL/GenBank/DDBJ whole genome shotgun (WGS) entry which is preliminary data.</text>
</comment>
<sequence>HLPEIAISAALNLSIPPVPRETTRSLVLRSKAKPGSHRVATLILHTLKSYPQMMLRDGTLPPYIHPHLVSPGFNSTDMESLSNCISLVYMISDKVRGSRKLFWKNVRLECERISTEPARFNNWELLAAMHALSIYILIRMSEGETDCNDFDRLLLTTMVVTAAHLARSDANYTPQAHSCDTHACWLEWLYMESRRRLGIVYRVINLIVYFDPGAMCSLQSNLVLAPLPAKKALWDSLDEFAWKAERDKQSVPRTAFGLATNGELVRIDEMDLYGGYGKIDAKEDHRTSDQNWEEWCSGMDSFGGLVMLAASL</sequence>
<protein>
    <recommendedName>
        <fullName evidence="8">Transcription factor domain-containing protein</fullName>
    </recommendedName>
</protein>
<dbReference type="PANTHER" id="PTHR47660">
    <property type="entry name" value="TRANSCRIPTION FACTOR WITH C2H2 AND ZN(2)-CYS(6) DNA BINDING DOMAIN (EUROFUNG)-RELATED-RELATED"/>
    <property type="match status" value="1"/>
</dbReference>
<organism evidence="6 7">
    <name type="scientific">Karstenula rhodostoma CBS 690.94</name>
    <dbReference type="NCBI Taxonomy" id="1392251"/>
    <lineage>
        <taxon>Eukaryota</taxon>
        <taxon>Fungi</taxon>
        <taxon>Dikarya</taxon>
        <taxon>Ascomycota</taxon>
        <taxon>Pezizomycotina</taxon>
        <taxon>Dothideomycetes</taxon>
        <taxon>Pleosporomycetidae</taxon>
        <taxon>Pleosporales</taxon>
        <taxon>Massarineae</taxon>
        <taxon>Didymosphaeriaceae</taxon>
        <taxon>Karstenula</taxon>
    </lineage>
</organism>
<keyword evidence="1" id="KW-0479">Metal-binding</keyword>
<keyword evidence="5" id="KW-0539">Nucleus</keyword>
<evidence type="ECO:0000256" key="3">
    <source>
        <dbReference type="ARBA" id="ARBA00023015"/>
    </source>
</evidence>
<keyword evidence="4" id="KW-0804">Transcription</keyword>